<dbReference type="Proteomes" id="UP000649617">
    <property type="component" value="Unassembled WGS sequence"/>
</dbReference>
<gene>
    <name evidence="2" type="ORF">SPIL2461_LOCUS20084</name>
</gene>
<keyword evidence="3" id="KW-1185">Reference proteome</keyword>
<keyword evidence="1" id="KW-0472">Membrane</keyword>
<name>A0A812X5Q9_SYMPI</name>
<reference evidence="2" key="1">
    <citation type="submission" date="2021-02" db="EMBL/GenBank/DDBJ databases">
        <authorList>
            <person name="Dougan E. K."/>
            <person name="Rhodes N."/>
            <person name="Thang M."/>
            <person name="Chan C."/>
        </authorList>
    </citation>
    <scope>NUCLEOTIDE SEQUENCE</scope>
</reference>
<sequence length="101" mass="11032">MSCNFDTDCPDGKIACILTYNGCGQDIAINYALLATQAPAFYMCAGSYTVPVFAFFAIFQVVLCMLAHCSGVSVVWCAILGYCGAVAYKARYWTTRKRTHS</sequence>
<protein>
    <submittedName>
        <fullName evidence="2">Uncharacterized protein</fullName>
    </submittedName>
</protein>
<organism evidence="2 3">
    <name type="scientific">Symbiodinium pilosum</name>
    <name type="common">Dinoflagellate</name>
    <dbReference type="NCBI Taxonomy" id="2952"/>
    <lineage>
        <taxon>Eukaryota</taxon>
        <taxon>Sar</taxon>
        <taxon>Alveolata</taxon>
        <taxon>Dinophyceae</taxon>
        <taxon>Suessiales</taxon>
        <taxon>Symbiodiniaceae</taxon>
        <taxon>Symbiodinium</taxon>
    </lineage>
</organism>
<evidence type="ECO:0000313" key="3">
    <source>
        <dbReference type="Proteomes" id="UP000649617"/>
    </source>
</evidence>
<keyword evidence="1" id="KW-1133">Transmembrane helix</keyword>
<dbReference type="AlphaFoldDB" id="A0A812X5Q9"/>
<comment type="caution">
    <text evidence="2">The sequence shown here is derived from an EMBL/GenBank/DDBJ whole genome shotgun (WGS) entry which is preliminary data.</text>
</comment>
<feature type="transmembrane region" description="Helical" evidence="1">
    <location>
        <begin position="40"/>
        <end position="59"/>
    </location>
</feature>
<feature type="transmembrane region" description="Helical" evidence="1">
    <location>
        <begin position="65"/>
        <end position="88"/>
    </location>
</feature>
<dbReference type="EMBL" id="CAJNIZ010045062">
    <property type="protein sequence ID" value="CAE7709360.1"/>
    <property type="molecule type" value="Genomic_DNA"/>
</dbReference>
<dbReference type="OrthoDB" id="48435at2759"/>
<evidence type="ECO:0000256" key="1">
    <source>
        <dbReference type="SAM" id="Phobius"/>
    </source>
</evidence>
<evidence type="ECO:0000313" key="2">
    <source>
        <dbReference type="EMBL" id="CAE7709360.1"/>
    </source>
</evidence>
<proteinExistence type="predicted"/>
<keyword evidence="1" id="KW-0812">Transmembrane</keyword>
<accession>A0A812X5Q9</accession>